<protein>
    <submittedName>
        <fullName evidence="2">Uncharacterized protein</fullName>
    </submittedName>
</protein>
<gene>
    <name evidence="2" type="ORF">FQA47_010506</name>
</gene>
<organism evidence="2 3">
    <name type="scientific">Oryzias melastigma</name>
    <name type="common">Marine medaka</name>
    <dbReference type="NCBI Taxonomy" id="30732"/>
    <lineage>
        <taxon>Eukaryota</taxon>
        <taxon>Metazoa</taxon>
        <taxon>Chordata</taxon>
        <taxon>Craniata</taxon>
        <taxon>Vertebrata</taxon>
        <taxon>Euteleostomi</taxon>
        <taxon>Actinopterygii</taxon>
        <taxon>Neopterygii</taxon>
        <taxon>Teleostei</taxon>
        <taxon>Neoteleostei</taxon>
        <taxon>Acanthomorphata</taxon>
        <taxon>Ovalentaria</taxon>
        <taxon>Atherinomorphae</taxon>
        <taxon>Beloniformes</taxon>
        <taxon>Adrianichthyidae</taxon>
        <taxon>Oryziinae</taxon>
        <taxon>Oryzias</taxon>
    </lineage>
</organism>
<comment type="caution">
    <text evidence="2">The sequence shown here is derived from an EMBL/GenBank/DDBJ whole genome shotgun (WGS) entry which is preliminary data.</text>
</comment>
<sequence length="68" mass="7315">MSPVVIFLSAGIVFPFSAEKQEHTNMNGVEVEASLPRRGTATEPNEPHTAEQTAAAGRRGVKFCRSNS</sequence>
<evidence type="ECO:0000256" key="1">
    <source>
        <dbReference type="SAM" id="MobiDB-lite"/>
    </source>
</evidence>
<dbReference type="Proteomes" id="UP000646548">
    <property type="component" value="Unassembled WGS sequence"/>
</dbReference>
<proteinExistence type="predicted"/>
<reference evidence="2" key="1">
    <citation type="journal article" name="BMC Genomics">
        <title>Long-read sequencing and de novo genome assembly of marine medaka (Oryzias melastigma).</title>
        <authorList>
            <person name="Liang P."/>
            <person name="Saqib H.S.A."/>
            <person name="Ni X."/>
            <person name="Shen Y."/>
        </authorList>
    </citation>
    <scope>NUCLEOTIDE SEQUENCE</scope>
    <source>
        <strain evidence="2">Bigg-433</strain>
    </source>
</reference>
<feature type="region of interest" description="Disordered" evidence="1">
    <location>
        <begin position="33"/>
        <end position="68"/>
    </location>
</feature>
<accession>A0A834FDB9</accession>
<evidence type="ECO:0000313" key="2">
    <source>
        <dbReference type="EMBL" id="KAF6726812.1"/>
    </source>
</evidence>
<name>A0A834FDB9_ORYME</name>
<dbReference type="EMBL" id="WKFB01000320">
    <property type="protein sequence ID" value="KAF6726812.1"/>
    <property type="molecule type" value="Genomic_DNA"/>
</dbReference>
<dbReference type="AlphaFoldDB" id="A0A834FDB9"/>
<evidence type="ECO:0000313" key="3">
    <source>
        <dbReference type="Proteomes" id="UP000646548"/>
    </source>
</evidence>